<evidence type="ECO:0000313" key="2">
    <source>
        <dbReference type="EMBL" id="NBH31807.1"/>
    </source>
</evidence>
<comment type="caution">
    <text evidence="2">The sequence shown here is derived from an EMBL/GenBank/DDBJ whole genome shotgun (WGS) entry which is preliminary data.</text>
</comment>
<feature type="transmembrane region" description="Helical" evidence="1">
    <location>
        <begin position="56"/>
        <end position="77"/>
    </location>
</feature>
<name>A0AB36BMJ7_STAWA</name>
<reference evidence="2 3" key="1">
    <citation type="submission" date="2018-08" db="EMBL/GenBank/DDBJ databases">
        <title>Murine metabolic-syndrome-specific gut microbial biobank.</title>
        <authorList>
            <person name="Liu C."/>
        </authorList>
    </citation>
    <scope>NUCLEOTIDE SEQUENCE [LARGE SCALE GENOMIC DNA]</scope>
    <source>
        <strain evidence="2 3">1XD21-27</strain>
    </source>
</reference>
<keyword evidence="1" id="KW-1133">Transmembrane helix</keyword>
<sequence length="80" mass="9075">MMLNIALVSYAIIDVLTVKWSFFIIVSGVIIYHFVRAFHHVINGHNLKSLKFAVKGLALFGIYALVIVICLVFHINIMPF</sequence>
<accession>A0AB36BMJ7</accession>
<dbReference type="Proteomes" id="UP000481807">
    <property type="component" value="Unassembled WGS sequence"/>
</dbReference>
<gene>
    <name evidence="2" type="ORF">D3Z30_12775</name>
</gene>
<evidence type="ECO:0000256" key="1">
    <source>
        <dbReference type="SAM" id="Phobius"/>
    </source>
</evidence>
<feature type="transmembrane region" description="Helical" evidence="1">
    <location>
        <begin position="12"/>
        <end position="35"/>
    </location>
</feature>
<evidence type="ECO:0000313" key="3">
    <source>
        <dbReference type="Proteomes" id="UP000481807"/>
    </source>
</evidence>
<protein>
    <submittedName>
        <fullName evidence="2">Uncharacterized protein</fullName>
    </submittedName>
</protein>
<dbReference type="EMBL" id="QXWP01000015">
    <property type="protein sequence ID" value="NBH31807.1"/>
    <property type="molecule type" value="Genomic_DNA"/>
</dbReference>
<keyword evidence="1" id="KW-0472">Membrane</keyword>
<proteinExistence type="predicted"/>
<organism evidence="2 3">
    <name type="scientific">Staphylococcus warneri</name>
    <dbReference type="NCBI Taxonomy" id="1292"/>
    <lineage>
        <taxon>Bacteria</taxon>
        <taxon>Bacillati</taxon>
        <taxon>Bacillota</taxon>
        <taxon>Bacilli</taxon>
        <taxon>Bacillales</taxon>
        <taxon>Staphylococcaceae</taxon>
        <taxon>Staphylococcus</taxon>
    </lineage>
</organism>
<dbReference type="AlphaFoldDB" id="A0AB36BMJ7"/>
<dbReference type="RefSeq" id="WP_160175674.1">
    <property type="nucleotide sequence ID" value="NZ_QXWP01000015.1"/>
</dbReference>
<keyword evidence="1" id="KW-0812">Transmembrane</keyword>